<dbReference type="AlphaFoldDB" id="A0A7M1SYH1"/>
<dbReference type="EMBL" id="CP063169">
    <property type="protein sequence ID" value="QOR72618.1"/>
    <property type="molecule type" value="Genomic_DNA"/>
</dbReference>
<evidence type="ECO:0000313" key="1">
    <source>
        <dbReference type="EMBL" id="QOR72618.1"/>
    </source>
</evidence>
<gene>
    <name evidence="1" type="ORF">IM660_06155</name>
</gene>
<evidence type="ECO:0000313" key="2">
    <source>
        <dbReference type="Proteomes" id="UP000593758"/>
    </source>
</evidence>
<accession>A0A7M1SYH1</accession>
<protein>
    <submittedName>
        <fullName evidence="1">Uncharacterized protein</fullName>
    </submittedName>
</protein>
<name>A0A7M1SYH1_9MICO</name>
<sequence length="59" mass="6398">MIQINQPLTQHEHGWHVESRHGTTMGTVLYVRCSCGARRVDLQGPGEPAPSGISATIES</sequence>
<dbReference type="KEGG" id="halt:IM660_06155"/>
<reference evidence="1 2" key="1">
    <citation type="submission" date="2020-10" db="EMBL/GenBank/DDBJ databases">
        <title>Haloactinobacterium sp. RN3S43, a bacterium isolated from saline soil.</title>
        <authorList>
            <person name="Sun J.-Q."/>
        </authorList>
    </citation>
    <scope>NUCLEOTIDE SEQUENCE [LARGE SCALE GENOMIC DNA]</scope>
    <source>
        <strain evidence="1 2">RN3S43</strain>
    </source>
</reference>
<proteinExistence type="predicted"/>
<keyword evidence="2" id="KW-1185">Reference proteome</keyword>
<organism evidence="1 2">
    <name type="scientific">Ruania alkalisoli</name>
    <dbReference type="NCBI Taxonomy" id="2779775"/>
    <lineage>
        <taxon>Bacteria</taxon>
        <taxon>Bacillati</taxon>
        <taxon>Actinomycetota</taxon>
        <taxon>Actinomycetes</taxon>
        <taxon>Micrococcales</taxon>
        <taxon>Ruaniaceae</taxon>
        <taxon>Ruania</taxon>
    </lineage>
</organism>
<dbReference type="Proteomes" id="UP000593758">
    <property type="component" value="Chromosome"/>
</dbReference>